<dbReference type="AlphaFoldDB" id="A0A7S0S6Q3"/>
<dbReference type="SUPFAM" id="SSF54631">
    <property type="entry name" value="CBS-domain pair"/>
    <property type="match status" value="1"/>
</dbReference>
<dbReference type="PANTHER" id="PTHR43080">
    <property type="entry name" value="CBS DOMAIN-CONTAINING PROTEIN CBSX3, MITOCHONDRIAL"/>
    <property type="match status" value="1"/>
</dbReference>
<evidence type="ECO:0000256" key="2">
    <source>
        <dbReference type="PROSITE-ProRule" id="PRU00703"/>
    </source>
</evidence>
<feature type="domain" description="CBS" evidence="3">
    <location>
        <begin position="167"/>
        <end position="226"/>
    </location>
</feature>
<dbReference type="Pfam" id="PF00571">
    <property type="entry name" value="CBS"/>
    <property type="match status" value="1"/>
</dbReference>
<dbReference type="InterPro" id="IPR051257">
    <property type="entry name" value="Diverse_CBS-Domain"/>
</dbReference>
<sequence>MLSASMQSSKKAILGLSRRAFADLAPYTSSPPKLGLAAVIARKRLVRDEFRDMIQNTEALEMGMHRITVGDVLAKKEEGQRGAWLWIDVHASALSAVKEMTRSNVGALLVMKKDVLDTNNDGVVDGQELASGKWEDAVAGVVSERDYLKKIVIKHLGDSRVSVGDIMTGKKHITVASTDTPVLEAMRIMTEGRFRHMPVVNHDRTMAGMLYIGDVTRMVLAEHHKEVHRLRDFVSGGY</sequence>
<accession>A0A7S0S6Q3</accession>
<name>A0A7S0S6Q3_9CHLO</name>
<evidence type="ECO:0000313" key="4">
    <source>
        <dbReference type="EMBL" id="CAD8698186.1"/>
    </source>
</evidence>
<dbReference type="PROSITE" id="PS51371">
    <property type="entry name" value="CBS"/>
    <property type="match status" value="1"/>
</dbReference>
<keyword evidence="1 2" id="KW-0129">CBS domain</keyword>
<organism evidence="4">
    <name type="scientific">Mantoniella antarctica</name>
    <dbReference type="NCBI Taxonomy" id="81844"/>
    <lineage>
        <taxon>Eukaryota</taxon>
        <taxon>Viridiplantae</taxon>
        <taxon>Chlorophyta</taxon>
        <taxon>Mamiellophyceae</taxon>
        <taxon>Mamiellales</taxon>
        <taxon>Mamiellaceae</taxon>
        <taxon>Mantoniella</taxon>
    </lineage>
</organism>
<dbReference type="PANTHER" id="PTHR43080:SF2">
    <property type="entry name" value="CBS DOMAIN-CONTAINING PROTEIN"/>
    <property type="match status" value="1"/>
</dbReference>
<dbReference type="InterPro" id="IPR046342">
    <property type="entry name" value="CBS_dom_sf"/>
</dbReference>
<proteinExistence type="predicted"/>
<protein>
    <recommendedName>
        <fullName evidence="3">CBS domain-containing protein</fullName>
    </recommendedName>
</protein>
<reference evidence="4" key="1">
    <citation type="submission" date="2021-01" db="EMBL/GenBank/DDBJ databases">
        <authorList>
            <person name="Corre E."/>
            <person name="Pelletier E."/>
            <person name="Niang G."/>
            <person name="Scheremetjew M."/>
            <person name="Finn R."/>
            <person name="Kale V."/>
            <person name="Holt S."/>
            <person name="Cochrane G."/>
            <person name="Meng A."/>
            <person name="Brown T."/>
            <person name="Cohen L."/>
        </authorList>
    </citation>
    <scope>NUCLEOTIDE SEQUENCE</scope>
    <source>
        <strain evidence="4">SL-175</strain>
    </source>
</reference>
<dbReference type="EMBL" id="HBFC01001676">
    <property type="protein sequence ID" value="CAD8698186.1"/>
    <property type="molecule type" value="Transcribed_RNA"/>
</dbReference>
<evidence type="ECO:0000259" key="3">
    <source>
        <dbReference type="PROSITE" id="PS51371"/>
    </source>
</evidence>
<dbReference type="InterPro" id="IPR000644">
    <property type="entry name" value="CBS_dom"/>
</dbReference>
<dbReference type="SMART" id="SM00116">
    <property type="entry name" value="CBS"/>
    <property type="match status" value="1"/>
</dbReference>
<dbReference type="Gene3D" id="3.10.580.10">
    <property type="entry name" value="CBS-domain"/>
    <property type="match status" value="1"/>
</dbReference>
<gene>
    <name evidence="4" type="ORF">MANT1106_LOCUS867</name>
</gene>
<evidence type="ECO:0000256" key="1">
    <source>
        <dbReference type="ARBA" id="ARBA00023122"/>
    </source>
</evidence>